<dbReference type="RefSeq" id="WP_013042628.1">
    <property type="nucleotide sequence ID" value="NC_014008.1"/>
</dbReference>
<proteinExistence type="predicted"/>
<protein>
    <submittedName>
        <fullName evidence="3">Uncharacterized protein</fullName>
    </submittedName>
</protein>
<dbReference type="HOGENOM" id="CLU_663447_0_0_0"/>
<evidence type="ECO:0000256" key="2">
    <source>
        <dbReference type="SAM" id="SignalP"/>
    </source>
</evidence>
<keyword evidence="2" id="KW-0732">Signal</keyword>
<name>D5EQD6_CORAD</name>
<gene>
    <name evidence="3" type="ordered locus">Caka_0882</name>
</gene>
<reference evidence="3 4" key="1">
    <citation type="journal article" date="2010" name="Stand. Genomic Sci.">
        <title>Complete genome sequence of Coraliomargarita akajimensis type strain (04OKA010-24).</title>
        <authorList>
            <person name="Mavromatis K."/>
            <person name="Abt B."/>
            <person name="Brambilla E."/>
            <person name="Lapidus A."/>
            <person name="Copeland A."/>
            <person name="Deshpande S."/>
            <person name="Nolan M."/>
            <person name="Lucas S."/>
            <person name="Tice H."/>
            <person name="Cheng J.F."/>
            <person name="Han C."/>
            <person name="Detter J.C."/>
            <person name="Woyke T."/>
            <person name="Goodwin L."/>
            <person name="Pitluck S."/>
            <person name="Held B."/>
            <person name="Brettin T."/>
            <person name="Tapia R."/>
            <person name="Ivanova N."/>
            <person name="Mikhailova N."/>
            <person name="Pati A."/>
            <person name="Liolios K."/>
            <person name="Chen A."/>
            <person name="Palaniappan K."/>
            <person name="Land M."/>
            <person name="Hauser L."/>
            <person name="Chang Y.J."/>
            <person name="Jeffries C.D."/>
            <person name="Rohde M."/>
            <person name="Goker M."/>
            <person name="Bristow J."/>
            <person name="Eisen J.A."/>
            <person name="Markowitz V."/>
            <person name="Hugenholtz P."/>
            <person name="Klenk H.P."/>
            <person name="Kyrpides N.C."/>
        </authorList>
    </citation>
    <scope>NUCLEOTIDE SEQUENCE [LARGE SCALE GENOMIC DNA]</scope>
    <source>
        <strain evidence="4">DSM 45221 / IAM 15411 / JCM 23193 / KCTC 12865</strain>
    </source>
</reference>
<feature type="signal peptide" evidence="2">
    <location>
        <begin position="1"/>
        <end position="28"/>
    </location>
</feature>
<evidence type="ECO:0000313" key="3">
    <source>
        <dbReference type="EMBL" id="ADE53904.1"/>
    </source>
</evidence>
<dbReference type="KEGG" id="caa:Caka_0882"/>
<dbReference type="EMBL" id="CP001998">
    <property type="protein sequence ID" value="ADE53904.1"/>
    <property type="molecule type" value="Genomic_DNA"/>
</dbReference>
<organism evidence="3 4">
    <name type="scientific">Coraliomargarita akajimensis (strain DSM 45221 / IAM 15411 / JCM 23193 / KCTC 12865 / 04OKA010-24)</name>
    <dbReference type="NCBI Taxonomy" id="583355"/>
    <lineage>
        <taxon>Bacteria</taxon>
        <taxon>Pseudomonadati</taxon>
        <taxon>Verrucomicrobiota</taxon>
        <taxon>Opitutia</taxon>
        <taxon>Puniceicoccales</taxon>
        <taxon>Coraliomargaritaceae</taxon>
        <taxon>Coraliomargarita</taxon>
    </lineage>
</organism>
<feature type="region of interest" description="Disordered" evidence="1">
    <location>
        <begin position="30"/>
        <end position="50"/>
    </location>
</feature>
<dbReference type="OrthoDB" id="194988at2"/>
<feature type="compositionally biased region" description="Polar residues" evidence="1">
    <location>
        <begin position="39"/>
        <end position="50"/>
    </location>
</feature>
<feature type="chain" id="PRO_5003071349" evidence="2">
    <location>
        <begin position="29"/>
        <end position="414"/>
    </location>
</feature>
<sequence length="414" mass="45123">MNRARLIFLPALWCGSLAIAFFTGSQLADSGAPTDKSTDSQAAARQTSDSNASAAELDLAQALESAEDALPTVSIEELRSTIAAALANPELTPKSEENLKAMLVQLAQSNPQEALELASQITSLRAQESARVAILETWARTDPMAALSWAESALQDETASVRSAQLEAIYRGYAMENPQAALQLASQLATNTSAERRYKSRIMSEIIETQIRNGDLEGAKLTIEQMEDGDIKTDLAREMVSEWARYDPAAAAEYVNSLGPDVDARIKSTLIDRWAESDPAAAAAWLSTLPEDDPSISRAASDLVREWARYDLTASAEWLNSLPASPELDRAVASYTFRAAQEDPASAMTWAESVTNERMQGYLTQRVAAEWKETDPEAFQAYLDNSDYSEEEKTKLMNSNRWGSGRGPGGGRPR</sequence>
<keyword evidence="4" id="KW-1185">Reference proteome</keyword>
<feature type="compositionally biased region" description="Gly residues" evidence="1">
    <location>
        <begin position="404"/>
        <end position="414"/>
    </location>
</feature>
<dbReference type="eggNOG" id="COG0803">
    <property type="taxonomic scope" value="Bacteria"/>
</dbReference>
<dbReference type="AlphaFoldDB" id="D5EQD6"/>
<dbReference type="Proteomes" id="UP000000925">
    <property type="component" value="Chromosome"/>
</dbReference>
<evidence type="ECO:0000256" key="1">
    <source>
        <dbReference type="SAM" id="MobiDB-lite"/>
    </source>
</evidence>
<feature type="region of interest" description="Disordered" evidence="1">
    <location>
        <begin position="383"/>
        <end position="414"/>
    </location>
</feature>
<accession>D5EQD6</accession>
<evidence type="ECO:0000313" key="4">
    <source>
        <dbReference type="Proteomes" id="UP000000925"/>
    </source>
</evidence>